<dbReference type="Proteomes" id="UP000238362">
    <property type="component" value="Unassembled WGS sequence"/>
</dbReference>
<keyword evidence="1" id="KW-0723">Serine/threonine-protein kinase</keyword>
<dbReference type="InterPro" id="IPR003594">
    <property type="entry name" value="HATPase_dom"/>
</dbReference>
<dbReference type="InterPro" id="IPR050267">
    <property type="entry name" value="Anti-sigma-factor_SerPK"/>
</dbReference>
<dbReference type="EMBL" id="PVNH01000006">
    <property type="protein sequence ID" value="PRX47292.1"/>
    <property type="molecule type" value="Genomic_DNA"/>
</dbReference>
<dbReference type="PANTHER" id="PTHR35526:SF3">
    <property type="entry name" value="ANTI-SIGMA-F FACTOR RSBW"/>
    <property type="match status" value="1"/>
</dbReference>
<feature type="domain" description="Histidine kinase/HSP90-like ATPase" evidence="2">
    <location>
        <begin position="196"/>
        <end position="305"/>
    </location>
</feature>
<dbReference type="InterPro" id="IPR025847">
    <property type="entry name" value="MEDS_domain"/>
</dbReference>
<proteinExistence type="predicted"/>
<comment type="caution">
    <text evidence="4">The sequence shown here is derived from an EMBL/GenBank/DDBJ whole genome shotgun (WGS) entry which is preliminary data.</text>
</comment>
<evidence type="ECO:0000256" key="1">
    <source>
        <dbReference type="ARBA" id="ARBA00022527"/>
    </source>
</evidence>
<dbReference type="InterPro" id="IPR036890">
    <property type="entry name" value="HATPase_C_sf"/>
</dbReference>
<sequence length="310" mass="33057">MTARSEDSAETWHEALFYRDADALLTGTVPFVEEGLDGGEAVAVAMPGRNLRLLEKALGPVARAVRFVDMTEAGRNPGRIIPGVIADFADRHGGPARFIGEPIWAARSADEYPACAVHEALINEAFAGRGLRVLCPYAVRELSRDVLAEAEATHPVLVRDGGRRPSARYRPDAVVRAHNVPLPAPPGAETVEFDMRGLTAARRFAATRAVELGLPAERRDDVALVAGELCGNSVQHGGGSGVLRIWSASGHVVCQVEDGGRITDPLAGRKQPPPTQPGGRGLLLVNHLADLVRIHTDSAGTAIRAHFRLP</sequence>
<dbReference type="SUPFAM" id="SSF55874">
    <property type="entry name" value="ATPase domain of HSP90 chaperone/DNA topoisomerase II/histidine kinase"/>
    <property type="match status" value="1"/>
</dbReference>
<dbReference type="Pfam" id="PF13581">
    <property type="entry name" value="HATPase_c_2"/>
    <property type="match status" value="1"/>
</dbReference>
<dbReference type="Pfam" id="PF14417">
    <property type="entry name" value="MEDS"/>
    <property type="match status" value="1"/>
</dbReference>
<feature type="domain" description="MEDS" evidence="3">
    <location>
        <begin position="13"/>
        <end position="155"/>
    </location>
</feature>
<evidence type="ECO:0000313" key="5">
    <source>
        <dbReference type="Proteomes" id="UP000238362"/>
    </source>
</evidence>
<gene>
    <name evidence="4" type="ORF">B0I33_106394</name>
</gene>
<reference evidence="4 5" key="1">
    <citation type="submission" date="2018-03" db="EMBL/GenBank/DDBJ databases">
        <title>Genomic Encyclopedia of Type Strains, Phase III (KMG-III): the genomes of soil and plant-associated and newly described type strains.</title>
        <authorList>
            <person name="Whitman W."/>
        </authorList>
    </citation>
    <scope>NUCLEOTIDE SEQUENCE [LARGE SCALE GENOMIC DNA]</scope>
    <source>
        <strain evidence="4 5">CGMCC 4.7125</strain>
    </source>
</reference>
<dbReference type="PANTHER" id="PTHR35526">
    <property type="entry name" value="ANTI-SIGMA-F FACTOR RSBW-RELATED"/>
    <property type="match status" value="1"/>
</dbReference>
<keyword evidence="4" id="KW-0418">Kinase</keyword>
<dbReference type="GO" id="GO:0004674">
    <property type="term" value="F:protein serine/threonine kinase activity"/>
    <property type="evidence" value="ECO:0007669"/>
    <property type="project" value="UniProtKB-KW"/>
</dbReference>
<keyword evidence="4" id="KW-0808">Transferase</keyword>
<evidence type="ECO:0000259" key="3">
    <source>
        <dbReference type="Pfam" id="PF14417"/>
    </source>
</evidence>
<evidence type="ECO:0000259" key="2">
    <source>
        <dbReference type="Pfam" id="PF13581"/>
    </source>
</evidence>
<organism evidence="4 5">
    <name type="scientific">Prauserella shujinwangii</name>
    <dbReference type="NCBI Taxonomy" id="1453103"/>
    <lineage>
        <taxon>Bacteria</taxon>
        <taxon>Bacillati</taxon>
        <taxon>Actinomycetota</taxon>
        <taxon>Actinomycetes</taxon>
        <taxon>Pseudonocardiales</taxon>
        <taxon>Pseudonocardiaceae</taxon>
        <taxon>Prauserella</taxon>
    </lineage>
</organism>
<name>A0A2T0LU77_9PSEU</name>
<dbReference type="Gene3D" id="3.30.565.10">
    <property type="entry name" value="Histidine kinase-like ATPase, C-terminal domain"/>
    <property type="match status" value="1"/>
</dbReference>
<dbReference type="CDD" id="cd16936">
    <property type="entry name" value="HATPase_RsbW-like"/>
    <property type="match status" value="1"/>
</dbReference>
<dbReference type="OrthoDB" id="4088450at2"/>
<accession>A0A2T0LU77</accession>
<dbReference type="AlphaFoldDB" id="A0A2T0LU77"/>
<dbReference type="InterPro" id="IPR047718">
    <property type="entry name" value="RsbA-like_anti_sig"/>
</dbReference>
<evidence type="ECO:0000313" key="4">
    <source>
        <dbReference type="EMBL" id="PRX47292.1"/>
    </source>
</evidence>
<keyword evidence="5" id="KW-1185">Reference proteome</keyword>
<dbReference type="NCBIfam" id="NF041045">
    <property type="entry name" value="RsbA_anti_sig"/>
    <property type="match status" value="1"/>
</dbReference>
<protein>
    <submittedName>
        <fullName evidence="4">Anti-sigma regulatory factor (Ser/Thr protein kinase)</fullName>
    </submittedName>
</protein>
<dbReference type="RefSeq" id="WP_106179801.1">
    <property type="nucleotide sequence ID" value="NZ_PVNH01000006.1"/>
</dbReference>